<evidence type="ECO:0000313" key="10">
    <source>
        <dbReference type="Proteomes" id="UP000503820"/>
    </source>
</evidence>
<keyword evidence="3 6" id="KW-0812">Transmembrane</keyword>
<dbReference type="GO" id="GO:0005886">
    <property type="term" value="C:plasma membrane"/>
    <property type="evidence" value="ECO:0007669"/>
    <property type="project" value="UniProtKB-SubCell"/>
</dbReference>
<organism evidence="9 10">
    <name type="scientific">Desulfovibrio psychrotolerans</name>
    <dbReference type="NCBI Taxonomy" id="415242"/>
    <lineage>
        <taxon>Bacteria</taxon>
        <taxon>Pseudomonadati</taxon>
        <taxon>Thermodesulfobacteriota</taxon>
        <taxon>Desulfovibrionia</taxon>
        <taxon>Desulfovibrionales</taxon>
        <taxon>Desulfovibrionaceae</taxon>
        <taxon>Desulfovibrio</taxon>
    </lineage>
</organism>
<feature type="transmembrane region" description="Helical" evidence="6">
    <location>
        <begin position="44"/>
        <end position="65"/>
    </location>
</feature>
<evidence type="ECO:0000256" key="1">
    <source>
        <dbReference type="ARBA" id="ARBA00004651"/>
    </source>
</evidence>
<dbReference type="InterPro" id="IPR025857">
    <property type="entry name" value="MacB_PCD"/>
</dbReference>
<keyword evidence="10" id="KW-1185">Reference proteome</keyword>
<evidence type="ECO:0000259" key="8">
    <source>
        <dbReference type="Pfam" id="PF12704"/>
    </source>
</evidence>
<dbReference type="Pfam" id="PF02687">
    <property type="entry name" value="FtsX"/>
    <property type="match status" value="1"/>
</dbReference>
<evidence type="ECO:0000256" key="3">
    <source>
        <dbReference type="ARBA" id="ARBA00022692"/>
    </source>
</evidence>
<evidence type="ECO:0000256" key="5">
    <source>
        <dbReference type="ARBA" id="ARBA00023136"/>
    </source>
</evidence>
<dbReference type="PANTHER" id="PTHR30572:SF15">
    <property type="entry name" value="ABC TRANSPORTER PERMEASE"/>
    <property type="match status" value="1"/>
</dbReference>
<dbReference type="RefSeq" id="WP_174409308.1">
    <property type="nucleotide sequence ID" value="NZ_BLVP01000007.1"/>
</dbReference>
<evidence type="ECO:0000259" key="7">
    <source>
        <dbReference type="Pfam" id="PF02687"/>
    </source>
</evidence>
<feature type="transmembrane region" description="Helical" evidence="6">
    <location>
        <begin position="348"/>
        <end position="373"/>
    </location>
</feature>
<keyword evidence="2" id="KW-1003">Cell membrane</keyword>
<dbReference type="InterPro" id="IPR050250">
    <property type="entry name" value="Macrolide_Exporter_MacB"/>
</dbReference>
<evidence type="ECO:0000256" key="2">
    <source>
        <dbReference type="ARBA" id="ARBA00022475"/>
    </source>
</evidence>
<dbReference type="PANTHER" id="PTHR30572">
    <property type="entry name" value="MEMBRANE COMPONENT OF TRANSPORTER-RELATED"/>
    <property type="match status" value="1"/>
</dbReference>
<sequence length="429" mass="46735">MTHRPSAPPSEAPRRLFVPLHTLRFYWRVWGVSLAALRAFRLRGLFVVAAVSLGIAALTVIVAALDGANRRADEITASFGPDALFILGGDLSTRAVGQRFQTLTWQDVDAIRRSLPGVYLVVPMQSMRDHTLRYGNRNWSVGSTIGTSAHYGASWNWPLTEGRDLTDADVERGARVCLLGNIPARELFGTESPVGKTVYLQKIPFTVVGTLSERGMAGGGGNQDDRVIIPLTTMAQRFGIDRKYFRALRIKFQDVSRMDANIANLESLLRHMHGIREGQPNDFTILSAQEVRKFLSMIKGGLAVFLGITAFAAILVGGFVLANLFYLSVSERTREIGLRRAMGASQGAILVQFLLEAVALTLVGAVAGMFLGLAMGQALSRLGLIEIRLSWQVFSYALMAATAVGLVFGLRPARHAAGLDPIRALRGDE</sequence>
<feature type="transmembrane region" description="Helical" evidence="6">
    <location>
        <begin position="393"/>
        <end position="410"/>
    </location>
</feature>
<dbReference type="EMBL" id="BLVP01000007">
    <property type="protein sequence ID" value="GFM36641.1"/>
    <property type="molecule type" value="Genomic_DNA"/>
</dbReference>
<evidence type="ECO:0000256" key="4">
    <source>
        <dbReference type="ARBA" id="ARBA00022989"/>
    </source>
</evidence>
<evidence type="ECO:0000256" key="6">
    <source>
        <dbReference type="SAM" id="Phobius"/>
    </source>
</evidence>
<keyword evidence="4 6" id="KW-1133">Transmembrane helix</keyword>
<protein>
    <submittedName>
        <fullName evidence="9">Multidrug ABC transporter substrate-binding protein</fullName>
    </submittedName>
</protein>
<gene>
    <name evidence="9" type="ORF">DSM19430T_13250</name>
</gene>
<name>A0A7J0BTX6_9BACT</name>
<proteinExistence type="predicted"/>
<feature type="domain" description="MacB-like periplasmic core" evidence="8">
    <location>
        <begin position="47"/>
        <end position="266"/>
    </location>
</feature>
<dbReference type="InterPro" id="IPR003838">
    <property type="entry name" value="ABC3_permease_C"/>
</dbReference>
<keyword evidence="5 6" id="KW-0472">Membrane</keyword>
<dbReference type="Proteomes" id="UP000503820">
    <property type="component" value="Unassembled WGS sequence"/>
</dbReference>
<feature type="domain" description="ABC3 transporter permease C-terminal" evidence="7">
    <location>
        <begin position="308"/>
        <end position="421"/>
    </location>
</feature>
<evidence type="ECO:0000313" key="9">
    <source>
        <dbReference type="EMBL" id="GFM36641.1"/>
    </source>
</evidence>
<feature type="transmembrane region" description="Helical" evidence="6">
    <location>
        <begin position="302"/>
        <end position="327"/>
    </location>
</feature>
<comment type="caution">
    <text evidence="9">The sequence shown here is derived from an EMBL/GenBank/DDBJ whole genome shotgun (WGS) entry which is preliminary data.</text>
</comment>
<dbReference type="GO" id="GO:0022857">
    <property type="term" value="F:transmembrane transporter activity"/>
    <property type="evidence" value="ECO:0007669"/>
    <property type="project" value="TreeGrafter"/>
</dbReference>
<accession>A0A7J0BTX6</accession>
<comment type="subcellular location">
    <subcellularLocation>
        <location evidence="1">Cell membrane</location>
        <topology evidence="1">Multi-pass membrane protein</topology>
    </subcellularLocation>
</comment>
<reference evidence="9 10" key="1">
    <citation type="submission" date="2020-05" db="EMBL/GenBank/DDBJ databases">
        <title>Draft genome sequence of Desulfovibrio psychrotolerans JS1T.</title>
        <authorList>
            <person name="Ueno A."/>
            <person name="Tamazawa S."/>
            <person name="Tamamura S."/>
            <person name="Murakami T."/>
            <person name="Kiyama T."/>
            <person name="Inomata H."/>
            <person name="Amano Y."/>
            <person name="Miyakawa K."/>
            <person name="Tamaki H."/>
            <person name="Naganuma T."/>
            <person name="Kaneko K."/>
        </authorList>
    </citation>
    <scope>NUCLEOTIDE SEQUENCE [LARGE SCALE GENOMIC DNA]</scope>
    <source>
        <strain evidence="9 10">JS1</strain>
    </source>
</reference>
<dbReference type="AlphaFoldDB" id="A0A7J0BTX6"/>
<dbReference type="Pfam" id="PF12704">
    <property type="entry name" value="MacB_PCD"/>
    <property type="match status" value="1"/>
</dbReference>